<proteinExistence type="predicted"/>
<organism evidence="1 2">
    <name type="scientific">Cuscuta epithymum</name>
    <dbReference type="NCBI Taxonomy" id="186058"/>
    <lineage>
        <taxon>Eukaryota</taxon>
        <taxon>Viridiplantae</taxon>
        <taxon>Streptophyta</taxon>
        <taxon>Embryophyta</taxon>
        <taxon>Tracheophyta</taxon>
        <taxon>Spermatophyta</taxon>
        <taxon>Magnoliopsida</taxon>
        <taxon>eudicotyledons</taxon>
        <taxon>Gunneridae</taxon>
        <taxon>Pentapetalae</taxon>
        <taxon>asterids</taxon>
        <taxon>lamiids</taxon>
        <taxon>Solanales</taxon>
        <taxon>Convolvulaceae</taxon>
        <taxon>Cuscuteae</taxon>
        <taxon>Cuscuta</taxon>
        <taxon>Cuscuta subgen. Cuscuta</taxon>
    </lineage>
</organism>
<accession>A0AAV0EAA7</accession>
<sequence length="32" mass="3609">MQIADILTKALPSPLFKNLYCKLNLLNVYSLA</sequence>
<comment type="caution">
    <text evidence="1">The sequence shown here is derived from an EMBL/GenBank/DDBJ whole genome shotgun (WGS) entry which is preliminary data.</text>
</comment>
<keyword evidence="2" id="KW-1185">Reference proteome</keyword>
<evidence type="ECO:0000313" key="1">
    <source>
        <dbReference type="EMBL" id="CAH9120754.1"/>
    </source>
</evidence>
<evidence type="ECO:0000313" key="2">
    <source>
        <dbReference type="Proteomes" id="UP001152523"/>
    </source>
</evidence>
<dbReference type="Proteomes" id="UP001152523">
    <property type="component" value="Unassembled WGS sequence"/>
</dbReference>
<dbReference type="AlphaFoldDB" id="A0AAV0EAA7"/>
<reference evidence="1" key="1">
    <citation type="submission" date="2022-07" db="EMBL/GenBank/DDBJ databases">
        <authorList>
            <person name="Macas J."/>
            <person name="Novak P."/>
            <person name="Neumann P."/>
        </authorList>
    </citation>
    <scope>NUCLEOTIDE SEQUENCE</scope>
</reference>
<dbReference type="EMBL" id="CAMAPF010000915">
    <property type="protein sequence ID" value="CAH9120754.1"/>
    <property type="molecule type" value="Genomic_DNA"/>
</dbReference>
<gene>
    <name evidence="1" type="ORF">CEPIT_LOCUS23188</name>
</gene>
<name>A0AAV0EAA7_9ASTE</name>
<protein>
    <submittedName>
        <fullName evidence="1">Uncharacterized protein</fullName>
    </submittedName>
</protein>